<evidence type="ECO:0000313" key="3">
    <source>
        <dbReference type="EMBL" id="TQL85781.1"/>
    </source>
</evidence>
<dbReference type="CDD" id="cd03424">
    <property type="entry name" value="NUDIX_ADPRase_Nudt5_UGPPase_Nudt14"/>
    <property type="match status" value="1"/>
</dbReference>
<reference evidence="3 4" key="1">
    <citation type="submission" date="2019-06" db="EMBL/GenBank/DDBJ databases">
        <title>Sequencing the genomes of 1000 actinobacteria strains.</title>
        <authorList>
            <person name="Klenk H.-P."/>
        </authorList>
    </citation>
    <scope>NUCLEOTIDE SEQUENCE [LARGE SCALE GENOMIC DNA]</scope>
    <source>
        <strain evidence="3 4">DSM 20169</strain>
    </source>
</reference>
<dbReference type="GO" id="GO:0016787">
    <property type="term" value="F:hydrolase activity"/>
    <property type="evidence" value="ECO:0007669"/>
    <property type="project" value="UniProtKB-KW"/>
</dbReference>
<evidence type="ECO:0000313" key="4">
    <source>
        <dbReference type="Proteomes" id="UP000317209"/>
    </source>
</evidence>
<gene>
    <name evidence="3" type="ORF">FB560_1414</name>
</gene>
<keyword evidence="1" id="KW-0378">Hydrolase</keyword>
<dbReference type="InterPro" id="IPR000086">
    <property type="entry name" value="NUDIX_hydrolase_dom"/>
</dbReference>
<dbReference type="AlphaFoldDB" id="A0A543BLS8"/>
<accession>A0A543BLS8</accession>
<dbReference type="PANTHER" id="PTHR11839">
    <property type="entry name" value="UDP/ADP-SUGAR PYROPHOSPHATASE"/>
    <property type="match status" value="1"/>
</dbReference>
<protein>
    <submittedName>
        <fullName evidence="3">NUDIX domain-containing protein</fullName>
    </submittedName>
</protein>
<keyword evidence="4" id="KW-1185">Reference proteome</keyword>
<dbReference type="OrthoDB" id="177518at2"/>
<dbReference type="PROSITE" id="PS00893">
    <property type="entry name" value="NUDIX_BOX"/>
    <property type="match status" value="1"/>
</dbReference>
<sequence length="176" mass="19423">MVPEAWRTTARSMVVEDRWIRLRADDCVDADGRTIAPYYVLEQAEWVSIVALTDEGYAVAIEEYHHGAGVVGAGLPGGAVDATESPSAAASRELAEETGYVADEIVDLGWSWANWGNQDNRVHHFLARGCRHDRPQELDAGETIDVRVVPFAELGEQLAQSYHQLTWFKADARLSG</sequence>
<evidence type="ECO:0000259" key="2">
    <source>
        <dbReference type="PROSITE" id="PS51462"/>
    </source>
</evidence>
<dbReference type="GO" id="GO:0019693">
    <property type="term" value="P:ribose phosphate metabolic process"/>
    <property type="evidence" value="ECO:0007669"/>
    <property type="project" value="TreeGrafter"/>
</dbReference>
<dbReference type="GO" id="GO:0006753">
    <property type="term" value="P:nucleoside phosphate metabolic process"/>
    <property type="evidence" value="ECO:0007669"/>
    <property type="project" value="TreeGrafter"/>
</dbReference>
<dbReference type="Gene3D" id="3.90.79.10">
    <property type="entry name" value="Nucleoside Triphosphate Pyrophosphohydrolase"/>
    <property type="match status" value="1"/>
</dbReference>
<dbReference type="InterPro" id="IPR015797">
    <property type="entry name" value="NUDIX_hydrolase-like_dom_sf"/>
</dbReference>
<organism evidence="3 4">
    <name type="scientific">Microbacterium saperdae</name>
    <dbReference type="NCBI Taxonomy" id="69368"/>
    <lineage>
        <taxon>Bacteria</taxon>
        <taxon>Bacillati</taxon>
        <taxon>Actinomycetota</taxon>
        <taxon>Actinomycetes</taxon>
        <taxon>Micrococcales</taxon>
        <taxon>Microbacteriaceae</taxon>
        <taxon>Microbacterium</taxon>
    </lineage>
</organism>
<dbReference type="PANTHER" id="PTHR11839:SF1">
    <property type="entry name" value="ADP-SUGAR PYROPHOSPHATASE"/>
    <property type="match status" value="1"/>
</dbReference>
<dbReference type="Pfam" id="PF00293">
    <property type="entry name" value="NUDIX"/>
    <property type="match status" value="1"/>
</dbReference>
<dbReference type="InterPro" id="IPR020084">
    <property type="entry name" value="NUDIX_hydrolase_CS"/>
</dbReference>
<evidence type="ECO:0000256" key="1">
    <source>
        <dbReference type="ARBA" id="ARBA00022801"/>
    </source>
</evidence>
<dbReference type="EMBL" id="VFOX01000001">
    <property type="protein sequence ID" value="TQL85781.1"/>
    <property type="molecule type" value="Genomic_DNA"/>
</dbReference>
<feature type="domain" description="Nudix hydrolase" evidence="2">
    <location>
        <begin position="42"/>
        <end position="171"/>
    </location>
</feature>
<dbReference type="Proteomes" id="UP000317209">
    <property type="component" value="Unassembled WGS sequence"/>
</dbReference>
<name>A0A543BLS8_9MICO</name>
<dbReference type="RefSeq" id="WP_141871704.1">
    <property type="nucleotide sequence ID" value="NZ_VFOX01000001.1"/>
</dbReference>
<comment type="caution">
    <text evidence="3">The sequence shown here is derived from an EMBL/GenBank/DDBJ whole genome shotgun (WGS) entry which is preliminary data.</text>
</comment>
<dbReference type="SUPFAM" id="SSF55811">
    <property type="entry name" value="Nudix"/>
    <property type="match status" value="1"/>
</dbReference>
<proteinExistence type="predicted"/>
<dbReference type="PROSITE" id="PS51462">
    <property type="entry name" value="NUDIX"/>
    <property type="match status" value="1"/>
</dbReference>